<evidence type="ECO:0000313" key="1">
    <source>
        <dbReference type="EMBL" id="RJL19914.1"/>
    </source>
</evidence>
<accession>A0A419AAE6</accession>
<gene>
    <name evidence="1" type="ORF">D3P05_04125</name>
</gene>
<name>A0A419AAE6_9RHOB</name>
<dbReference type="Proteomes" id="UP000283587">
    <property type="component" value="Unassembled WGS sequence"/>
</dbReference>
<dbReference type="AlphaFoldDB" id="A0A419AAE6"/>
<reference evidence="2" key="1">
    <citation type="submission" date="2018-09" db="EMBL/GenBank/DDBJ databases">
        <title>Paracoccus onubensis nov. sp. a moderate halophilic bacterium isolated from Gruta de las Maravillas (Aracena, Spain).</title>
        <authorList>
            <person name="Jurado V."/>
            <person name="Gutierrez-Patricio S."/>
            <person name="Gonzalez-Pimentel J.L."/>
            <person name="Miller A.Z."/>
            <person name="Laiz L."/>
            <person name="Saiz-Jimenez C."/>
        </authorList>
    </citation>
    <scope>NUCLEOTIDE SEQUENCE [LARGE SCALE GENOMIC DNA]</scope>
    <source>
        <strain evidence="2">DSM 26381</strain>
    </source>
</reference>
<dbReference type="EMBL" id="QZEW01000013">
    <property type="protein sequence ID" value="RJL19914.1"/>
    <property type="molecule type" value="Genomic_DNA"/>
</dbReference>
<comment type="caution">
    <text evidence="1">The sequence shown here is derived from an EMBL/GenBank/DDBJ whole genome shotgun (WGS) entry which is preliminary data.</text>
</comment>
<protein>
    <recommendedName>
        <fullName evidence="3">Glycosyltransferase family 25 protein</fullName>
    </recommendedName>
</protein>
<sequence length="415" mass="46803">MHLRRLGQIMRQEGPHGFYSRLRYPKRRRQAGSVAPFSRQLAIIGARSDFADSLSAALIALGHQVLPETARPGMTRLHIDPENPSLAAYGPEDVLVITAGSGLDPARLGLLARHCHSIIETSETRLARLIEAGAPADRLFLITRDPALLRRDLYRIQLAVGSVDPDHADWQQFHELQKLGRRPRLCLSLPETPERRHSFLRRRLPEFRLFNGVRGNPGWIGAAIGFRLMARACLSARVDSAVICEDDLYADPRFEDRLEVVTDYLAQTEWDVFSGLSTHIGDGYRVTRVERFRGETFVHLNRTTGMVFNIFAPRALDWLAAWSVGTHARARITIDRHLERMPAMRVVTTLPFLVDHADGLASSAWGFSNRRYRGLISASQRRLARMVAEFEASEGGRRHPPAAPVPRGRAWWPSL</sequence>
<dbReference type="RefSeq" id="WP_119896920.1">
    <property type="nucleotide sequence ID" value="NZ_QNRC01000010.1"/>
</dbReference>
<evidence type="ECO:0008006" key="3">
    <source>
        <dbReference type="Google" id="ProtNLM"/>
    </source>
</evidence>
<evidence type="ECO:0000313" key="2">
    <source>
        <dbReference type="Proteomes" id="UP000283587"/>
    </source>
</evidence>
<keyword evidence="2" id="KW-1185">Reference proteome</keyword>
<organism evidence="1 2">
    <name type="scientific">Paracoccus siganidrum</name>
    <dbReference type="NCBI Taxonomy" id="1276757"/>
    <lineage>
        <taxon>Bacteria</taxon>
        <taxon>Pseudomonadati</taxon>
        <taxon>Pseudomonadota</taxon>
        <taxon>Alphaproteobacteria</taxon>
        <taxon>Rhodobacterales</taxon>
        <taxon>Paracoccaceae</taxon>
        <taxon>Paracoccus</taxon>
    </lineage>
</organism>
<dbReference type="OrthoDB" id="6493506at2"/>
<proteinExistence type="predicted"/>